<dbReference type="Proteomes" id="UP000831701">
    <property type="component" value="Chromosome 13"/>
</dbReference>
<proteinExistence type="predicted"/>
<dbReference type="EMBL" id="CM041543">
    <property type="protein sequence ID" value="KAI3363813.1"/>
    <property type="molecule type" value="Genomic_DNA"/>
</dbReference>
<gene>
    <name evidence="1" type="ORF">L3Q82_001418</name>
</gene>
<keyword evidence="2" id="KW-1185">Reference proteome</keyword>
<comment type="caution">
    <text evidence="1">The sequence shown here is derived from an EMBL/GenBank/DDBJ whole genome shotgun (WGS) entry which is preliminary data.</text>
</comment>
<sequence>MHREESAEVAWASVSDAPWTSLGRCSRHVPPGGGLGEDPGHAGETMSLGWPGNASGVPRKSWRKCLGAPVGGGCDICIPCLQKKKKQKKKKKEDGQGENEHQAVAVVAGTWRGLSGLVAIVPTVLEAKSPAWQRVRTSCFLGSASSSVSISIPSYLFLVVVVVEGGWIVLETAPFLDAIITQAAQGLSREMLPYIKFLPPAKLF</sequence>
<name>A0ACB8W7N6_9TELE</name>
<evidence type="ECO:0000313" key="2">
    <source>
        <dbReference type="Proteomes" id="UP000831701"/>
    </source>
</evidence>
<organism evidence="1 2">
    <name type="scientific">Scortum barcoo</name>
    <name type="common">barcoo grunter</name>
    <dbReference type="NCBI Taxonomy" id="214431"/>
    <lineage>
        <taxon>Eukaryota</taxon>
        <taxon>Metazoa</taxon>
        <taxon>Chordata</taxon>
        <taxon>Craniata</taxon>
        <taxon>Vertebrata</taxon>
        <taxon>Euteleostomi</taxon>
        <taxon>Actinopterygii</taxon>
        <taxon>Neopterygii</taxon>
        <taxon>Teleostei</taxon>
        <taxon>Neoteleostei</taxon>
        <taxon>Acanthomorphata</taxon>
        <taxon>Eupercaria</taxon>
        <taxon>Centrarchiformes</taxon>
        <taxon>Terapontoidei</taxon>
        <taxon>Terapontidae</taxon>
        <taxon>Scortum</taxon>
    </lineage>
</organism>
<reference evidence="1" key="1">
    <citation type="submission" date="2022-04" db="EMBL/GenBank/DDBJ databases">
        <title>Jade perch genome.</title>
        <authorList>
            <person name="Chao B."/>
        </authorList>
    </citation>
    <scope>NUCLEOTIDE SEQUENCE</scope>
    <source>
        <strain evidence="1">CB-2022</strain>
    </source>
</reference>
<protein>
    <submittedName>
        <fullName evidence="1">Uncharacterized protein</fullName>
    </submittedName>
</protein>
<accession>A0ACB8W7N6</accession>
<evidence type="ECO:0000313" key="1">
    <source>
        <dbReference type="EMBL" id="KAI3363813.1"/>
    </source>
</evidence>